<protein>
    <submittedName>
        <fullName evidence="1 2">Uncharacterized protein</fullName>
    </submittedName>
</protein>
<evidence type="ECO:0000313" key="1">
    <source>
        <dbReference type="EMBL" id="PNT62490.1"/>
    </source>
</evidence>
<organism evidence="1">
    <name type="scientific">Brachypodium distachyon</name>
    <name type="common">Purple false brome</name>
    <name type="synonym">Trachynia distachya</name>
    <dbReference type="NCBI Taxonomy" id="15368"/>
    <lineage>
        <taxon>Eukaryota</taxon>
        <taxon>Viridiplantae</taxon>
        <taxon>Streptophyta</taxon>
        <taxon>Embryophyta</taxon>
        <taxon>Tracheophyta</taxon>
        <taxon>Spermatophyta</taxon>
        <taxon>Magnoliopsida</taxon>
        <taxon>Liliopsida</taxon>
        <taxon>Poales</taxon>
        <taxon>Poaceae</taxon>
        <taxon>BOP clade</taxon>
        <taxon>Pooideae</taxon>
        <taxon>Stipodae</taxon>
        <taxon>Brachypodieae</taxon>
        <taxon>Brachypodium</taxon>
    </lineage>
</organism>
<sequence length="45" mass="5273">MLRTLAQVKLPPLVGYIFANTTPRSAFIFLKRPWKQRPPPIFFSQ</sequence>
<keyword evidence="3" id="KW-1185">Reference proteome</keyword>
<reference evidence="1 2" key="1">
    <citation type="journal article" date="2010" name="Nature">
        <title>Genome sequencing and analysis of the model grass Brachypodium distachyon.</title>
        <authorList>
            <consortium name="International Brachypodium Initiative"/>
        </authorList>
    </citation>
    <scope>NUCLEOTIDE SEQUENCE [LARGE SCALE GENOMIC DNA]</scope>
    <source>
        <strain evidence="1 2">Bd21</strain>
    </source>
</reference>
<dbReference type="AlphaFoldDB" id="A0A2K2CKE0"/>
<evidence type="ECO:0000313" key="3">
    <source>
        <dbReference type="Proteomes" id="UP000008810"/>
    </source>
</evidence>
<evidence type="ECO:0000313" key="2">
    <source>
        <dbReference type="EnsemblPlants" id="PNT62490"/>
    </source>
</evidence>
<reference evidence="2" key="3">
    <citation type="submission" date="2018-08" db="UniProtKB">
        <authorList>
            <consortium name="EnsemblPlants"/>
        </authorList>
    </citation>
    <scope>IDENTIFICATION</scope>
    <source>
        <strain evidence="2">cv. Bd21</strain>
    </source>
</reference>
<dbReference type="EMBL" id="CM000883">
    <property type="protein sequence ID" value="PNT62490.1"/>
    <property type="molecule type" value="Genomic_DNA"/>
</dbReference>
<dbReference type="InParanoid" id="A0A2K2CKE0"/>
<name>A0A2K2CKE0_BRADI</name>
<dbReference type="Gramene" id="PNT62490">
    <property type="protein sequence ID" value="PNT62490"/>
    <property type="gene ID" value="BRADI_4g04242v3"/>
</dbReference>
<dbReference type="Proteomes" id="UP000008810">
    <property type="component" value="Chromosome 4"/>
</dbReference>
<proteinExistence type="predicted"/>
<gene>
    <name evidence="1" type="ORF">BRADI_4g04242v3</name>
</gene>
<accession>A0A2K2CKE0</accession>
<dbReference type="EnsemblPlants" id="PNT62490">
    <property type="protein sequence ID" value="PNT62490"/>
    <property type="gene ID" value="BRADI_4g04242v3"/>
</dbReference>
<reference evidence="1" key="2">
    <citation type="submission" date="2017-06" db="EMBL/GenBank/DDBJ databases">
        <title>WGS assembly of Brachypodium distachyon.</title>
        <authorList>
            <consortium name="The International Brachypodium Initiative"/>
            <person name="Lucas S."/>
            <person name="Harmon-Smith M."/>
            <person name="Lail K."/>
            <person name="Tice H."/>
            <person name="Grimwood J."/>
            <person name="Bruce D."/>
            <person name="Barry K."/>
            <person name="Shu S."/>
            <person name="Lindquist E."/>
            <person name="Wang M."/>
            <person name="Pitluck S."/>
            <person name="Vogel J.P."/>
            <person name="Garvin D.F."/>
            <person name="Mockler T.C."/>
            <person name="Schmutz J."/>
            <person name="Rokhsar D."/>
            <person name="Bevan M.W."/>
        </authorList>
    </citation>
    <scope>NUCLEOTIDE SEQUENCE</scope>
    <source>
        <strain evidence="1">Bd21</strain>
    </source>
</reference>